<dbReference type="GO" id="GO:0009231">
    <property type="term" value="P:riboflavin biosynthetic process"/>
    <property type="evidence" value="ECO:0007669"/>
    <property type="project" value="UniProtKB-KW"/>
</dbReference>
<keyword evidence="6" id="KW-0686">Riboflavin biosynthesis</keyword>
<comment type="pathway">
    <text evidence="3">Cofactor biosynthesis; riboflavin biosynthesis; riboflavin from 2-hydroxy-3-oxobutyl phosphate and 5-amino-6-(D-ribitylamino)uracil: step 2/2.</text>
</comment>
<protein>
    <recommendedName>
        <fullName evidence="5">Riboflavin synthase</fullName>
        <ecNumber evidence="4">2.5.1.9</ecNumber>
    </recommendedName>
</protein>
<evidence type="ECO:0000256" key="8">
    <source>
        <dbReference type="ARBA" id="ARBA00022737"/>
    </source>
</evidence>
<dbReference type="PIRSF" id="PIRSF000498">
    <property type="entry name" value="Riboflavin_syn_A"/>
    <property type="match status" value="1"/>
</dbReference>
<dbReference type="PANTHER" id="PTHR21098">
    <property type="entry name" value="RIBOFLAVIN SYNTHASE ALPHA CHAIN"/>
    <property type="match status" value="1"/>
</dbReference>
<dbReference type="Proteomes" id="UP000316545">
    <property type="component" value="Unassembled WGS sequence"/>
</dbReference>
<keyword evidence="8" id="KW-0677">Repeat</keyword>
<name>A0A560GAF2_9PROT</name>
<dbReference type="InterPro" id="IPR026017">
    <property type="entry name" value="Lumazine-bd_dom"/>
</dbReference>
<evidence type="ECO:0000313" key="12">
    <source>
        <dbReference type="Proteomes" id="UP000316545"/>
    </source>
</evidence>
<evidence type="ECO:0000256" key="3">
    <source>
        <dbReference type="ARBA" id="ARBA00004887"/>
    </source>
</evidence>
<dbReference type="PROSITE" id="PS51177">
    <property type="entry name" value="LUMAZINE_BIND"/>
    <property type="match status" value="2"/>
</dbReference>
<dbReference type="GO" id="GO:0004746">
    <property type="term" value="F:riboflavin synthase activity"/>
    <property type="evidence" value="ECO:0007669"/>
    <property type="project" value="UniProtKB-EC"/>
</dbReference>
<dbReference type="FunFam" id="2.40.30.20:FF:000004">
    <property type="entry name" value="Riboflavin synthase, alpha subunit"/>
    <property type="match status" value="1"/>
</dbReference>
<feature type="domain" description="Lumazine-binding" evidence="10">
    <location>
        <begin position="1"/>
        <end position="111"/>
    </location>
</feature>
<evidence type="ECO:0000256" key="5">
    <source>
        <dbReference type="ARBA" id="ARBA00013950"/>
    </source>
</evidence>
<dbReference type="NCBIfam" id="NF006767">
    <property type="entry name" value="PRK09289.1"/>
    <property type="match status" value="1"/>
</dbReference>
<dbReference type="CDD" id="cd00402">
    <property type="entry name" value="Riboflavin_synthase_like"/>
    <property type="match status" value="1"/>
</dbReference>
<evidence type="ECO:0000256" key="6">
    <source>
        <dbReference type="ARBA" id="ARBA00022619"/>
    </source>
</evidence>
<dbReference type="EC" id="2.5.1.9" evidence="4"/>
<evidence type="ECO:0000256" key="4">
    <source>
        <dbReference type="ARBA" id="ARBA00012827"/>
    </source>
</evidence>
<evidence type="ECO:0000259" key="10">
    <source>
        <dbReference type="PROSITE" id="PS51177"/>
    </source>
</evidence>
<gene>
    <name evidence="11" type="ORF">FBZ88_102459</name>
</gene>
<dbReference type="PANTHER" id="PTHR21098:SF12">
    <property type="entry name" value="RIBOFLAVIN SYNTHASE"/>
    <property type="match status" value="1"/>
</dbReference>
<sequence length="211" mass="22266">MFTGLITDVGQVTAVERRGDTRFTIATGFDLDTVAIGASIACNGVCLTVVEKGHDGGPGGGPGGDQGGGRGWFKVDVSAETHSKTTTGTWQAGTPVNLERSLRLGDELGGHLVYGHVDGVIDIVDVQPDGDSQRWWFDAPPHLARFIAAKGSVALDGVSLTVNSVEGTRFGINIIPHTQEKTTFQHLKAGGVINLEVDMLARYVARLAETK</sequence>
<dbReference type="AlphaFoldDB" id="A0A560GAF2"/>
<keyword evidence="12" id="KW-1185">Reference proteome</keyword>
<dbReference type="RefSeq" id="WP_145615672.1">
    <property type="nucleotide sequence ID" value="NZ_VITO01000002.1"/>
</dbReference>
<feature type="domain" description="Lumazine-binding" evidence="10">
    <location>
        <begin position="112"/>
        <end position="208"/>
    </location>
</feature>
<dbReference type="InterPro" id="IPR023366">
    <property type="entry name" value="ATP_synth_asu-like_sf"/>
</dbReference>
<accession>A0A560GAF2</accession>
<comment type="caution">
    <text evidence="11">The sequence shown here is derived from an EMBL/GenBank/DDBJ whole genome shotgun (WGS) entry which is preliminary data.</text>
</comment>
<comment type="function">
    <text evidence="2">Catalyzes the dismutation of two molecules of 6,7-dimethyl-8-ribityllumazine, resulting in the formation of riboflavin and 5-amino-6-(D-ribitylamino)uracil.</text>
</comment>
<evidence type="ECO:0000256" key="9">
    <source>
        <dbReference type="PROSITE-ProRule" id="PRU00524"/>
    </source>
</evidence>
<comment type="catalytic activity">
    <reaction evidence="1">
        <text>2 6,7-dimethyl-8-(1-D-ribityl)lumazine + H(+) = 5-amino-6-(D-ribitylamino)uracil + riboflavin</text>
        <dbReference type="Rhea" id="RHEA:20772"/>
        <dbReference type="ChEBI" id="CHEBI:15378"/>
        <dbReference type="ChEBI" id="CHEBI:15934"/>
        <dbReference type="ChEBI" id="CHEBI:57986"/>
        <dbReference type="ChEBI" id="CHEBI:58201"/>
        <dbReference type="EC" id="2.5.1.9"/>
    </reaction>
</comment>
<dbReference type="Gene3D" id="2.40.30.20">
    <property type="match status" value="2"/>
</dbReference>
<organism evidence="11 12">
    <name type="scientific">Nitrospirillum amazonense</name>
    <dbReference type="NCBI Taxonomy" id="28077"/>
    <lineage>
        <taxon>Bacteria</taxon>
        <taxon>Pseudomonadati</taxon>
        <taxon>Pseudomonadota</taxon>
        <taxon>Alphaproteobacteria</taxon>
        <taxon>Rhodospirillales</taxon>
        <taxon>Azospirillaceae</taxon>
        <taxon>Nitrospirillum</taxon>
    </lineage>
</organism>
<dbReference type="Pfam" id="PF00677">
    <property type="entry name" value="Lum_binding"/>
    <property type="match status" value="2"/>
</dbReference>
<dbReference type="InterPro" id="IPR017938">
    <property type="entry name" value="Riboflavin_synthase-like_b-brl"/>
</dbReference>
<evidence type="ECO:0000256" key="2">
    <source>
        <dbReference type="ARBA" id="ARBA00002803"/>
    </source>
</evidence>
<feature type="repeat" description="Lumazine-binding" evidence="9">
    <location>
        <begin position="1"/>
        <end position="111"/>
    </location>
</feature>
<dbReference type="SUPFAM" id="SSF63380">
    <property type="entry name" value="Riboflavin synthase domain-like"/>
    <property type="match status" value="2"/>
</dbReference>
<dbReference type="EMBL" id="VITO01000002">
    <property type="protein sequence ID" value="TWB30893.1"/>
    <property type="molecule type" value="Genomic_DNA"/>
</dbReference>
<feature type="repeat" description="Lumazine-binding" evidence="9">
    <location>
        <begin position="112"/>
        <end position="208"/>
    </location>
</feature>
<evidence type="ECO:0000313" key="11">
    <source>
        <dbReference type="EMBL" id="TWB30893.1"/>
    </source>
</evidence>
<keyword evidence="7" id="KW-0808">Transferase</keyword>
<reference evidence="11 12" key="1">
    <citation type="submission" date="2019-06" db="EMBL/GenBank/DDBJ databases">
        <title>Genomic Encyclopedia of Type Strains, Phase IV (KMG-V): Genome sequencing to study the core and pangenomes of soil and plant-associated prokaryotes.</title>
        <authorList>
            <person name="Whitman W."/>
        </authorList>
    </citation>
    <scope>NUCLEOTIDE SEQUENCE [LARGE SCALE GENOMIC DNA]</scope>
    <source>
        <strain evidence="11 12">BR 11865</strain>
    </source>
</reference>
<proteinExistence type="predicted"/>
<dbReference type="InterPro" id="IPR001783">
    <property type="entry name" value="Lumazine-bd"/>
</dbReference>
<evidence type="ECO:0000256" key="7">
    <source>
        <dbReference type="ARBA" id="ARBA00022679"/>
    </source>
</evidence>
<evidence type="ECO:0000256" key="1">
    <source>
        <dbReference type="ARBA" id="ARBA00000968"/>
    </source>
</evidence>